<reference evidence="9" key="1">
    <citation type="submission" date="2019-03" db="EMBL/GenBank/DDBJ databases">
        <title>Whole genome analysis of nitrate-reducing bacteria Marinobacter hydrocarbonoclasticus YB03.</title>
        <authorList>
            <person name="Azam A.H."/>
            <person name="Yuk S.R."/>
            <person name="Kamarisima K."/>
            <person name="Miyanaga K."/>
            <person name="Tanji Y."/>
        </authorList>
    </citation>
    <scope>NUCLEOTIDE SEQUENCE</scope>
    <source>
        <strain evidence="9">YB03</strain>
    </source>
</reference>
<evidence type="ECO:0000256" key="5">
    <source>
        <dbReference type="ARBA" id="ARBA00033748"/>
    </source>
</evidence>
<evidence type="ECO:0000256" key="1">
    <source>
        <dbReference type="ARBA" id="ARBA00022630"/>
    </source>
</evidence>
<dbReference type="InterPro" id="IPR036661">
    <property type="entry name" value="Luciferase-like_sf"/>
</dbReference>
<evidence type="ECO:0000256" key="7">
    <source>
        <dbReference type="SAM" id="MobiDB-lite"/>
    </source>
</evidence>
<evidence type="ECO:0000256" key="4">
    <source>
        <dbReference type="ARBA" id="ARBA00023033"/>
    </source>
</evidence>
<feature type="binding site" evidence="6">
    <location>
        <position position="61"/>
    </location>
    <ligand>
        <name>FMN</name>
        <dbReference type="ChEBI" id="CHEBI:58210"/>
    </ligand>
</feature>
<keyword evidence="4" id="KW-0503">Monooxygenase</keyword>
<gene>
    <name evidence="9" type="ORF">YBY_20340</name>
</gene>
<dbReference type="GO" id="GO:0004497">
    <property type="term" value="F:monooxygenase activity"/>
    <property type="evidence" value="ECO:0007669"/>
    <property type="project" value="UniProtKB-KW"/>
</dbReference>
<keyword evidence="2 6" id="KW-0288">FMN</keyword>
<dbReference type="PANTHER" id="PTHR30011">
    <property type="entry name" value="ALKANESULFONATE MONOOXYGENASE-RELATED"/>
    <property type="match status" value="1"/>
</dbReference>
<name>A0A455WBV0_MARNT</name>
<protein>
    <submittedName>
        <fullName evidence="9">N5,N10-methylene tetrahydromethanopterin reductase</fullName>
    </submittedName>
</protein>
<dbReference type="PANTHER" id="PTHR30011:SF16">
    <property type="entry name" value="C2H2 FINGER DOMAIN TRANSCRIPTION FACTOR (EUROFUNG)-RELATED"/>
    <property type="match status" value="1"/>
</dbReference>
<organism evidence="9">
    <name type="scientific">Marinobacter nauticus</name>
    <name type="common">Marinobacter hydrocarbonoclasticus</name>
    <name type="synonym">Marinobacter aquaeolei</name>
    <dbReference type="NCBI Taxonomy" id="2743"/>
    <lineage>
        <taxon>Bacteria</taxon>
        <taxon>Pseudomonadati</taxon>
        <taxon>Pseudomonadota</taxon>
        <taxon>Gammaproteobacteria</taxon>
        <taxon>Pseudomonadales</taxon>
        <taxon>Marinobacteraceae</taxon>
        <taxon>Marinobacter</taxon>
    </lineage>
</organism>
<feature type="domain" description="Luciferase-like" evidence="8">
    <location>
        <begin position="30"/>
        <end position="391"/>
    </location>
</feature>
<evidence type="ECO:0000256" key="3">
    <source>
        <dbReference type="ARBA" id="ARBA00023002"/>
    </source>
</evidence>
<dbReference type="InterPro" id="IPR011251">
    <property type="entry name" value="Luciferase-like_dom"/>
</dbReference>
<dbReference type="PIRSF" id="PIRSF000337">
    <property type="entry name" value="NTA_MOA"/>
    <property type="match status" value="1"/>
</dbReference>
<dbReference type="NCBIfam" id="TIGR03860">
    <property type="entry name" value="FMN_nitrolo"/>
    <property type="match status" value="1"/>
</dbReference>
<feature type="region of interest" description="Disordered" evidence="7">
    <location>
        <begin position="444"/>
        <end position="463"/>
    </location>
</feature>
<dbReference type="SUPFAM" id="SSF51679">
    <property type="entry name" value="Bacterial luciferase-like"/>
    <property type="match status" value="1"/>
</dbReference>
<feature type="binding site" evidence="6">
    <location>
        <position position="161"/>
    </location>
    <ligand>
        <name>FMN</name>
        <dbReference type="ChEBI" id="CHEBI:58210"/>
    </ligand>
</feature>
<evidence type="ECO:0000256" key="2">
    <source>
        <dbReference type="ARBA" id="ARBA00022643"/>
    </source>
</evidence>
<dbReference type="InterPro" id="IPR051260">
    <property type="entry name" value="Diverse_substr_monoxygenases"/>
</dbReference>
<dbReference type="InterPro" id="IPR016215">
    <property type="entry name" value="NTA_MOA"/>
</dbReference>
<evidence type="ECO:0000313" key="9">
    <source>
        <dbReference type="EMBL" id="BBJ04185.1"/>
    </source>
</evidence>
<feature type="compositionally biased region" description="Basic residues" evidence="7">
    <location>
        <begin position="454"/>
        <end position="463"/>
    </location>
</feature>
<sequence length="463" mass="51502">MSSNGKEIRVNAFTMNSVGHINHGLWTHPRDRSTEFNSIAYWTELAQTLEQGLFDGLFIADIAGVYDTWQNSVDLTLRESVQLPVNDPAMLVSAMAAVTRHLGFGITANLTYEPPYLLARRFSTLDHLSNGRVGWNIVTGYLESAARAMGLEQQVAHDRRYDQAEEYLQLLYKLWEGSWENGAVVRDAKNRVYTDPSKVHKIRHEGEFYRSEGYHLSEPSPQRTPLLYQAGTSSRGIAFAGRHAECSFISGGSREKTRQQVDALRSSAAASGRDPEAIKLFVGLNIVVAPTEPEAREKHREYLRYASPDAGLAHFSATTGTDLSRYGLDEPIPYAPTQAIDSVTQRFRESRVTRRQLLEQHALGGRYPTLVGDPAQIADALISLVDDTGIDGINLARVVTPESYTDFATLVVPELQNRGRYKTRYANGSLREKLFGQKAHLPAAHPGAAWRPGPRTHTHSQTA</sequence>
<keyword evidence="1 6" id="KW-0285">Flavoprotein</keyword>
<dbReference type="AlphaFoldDB" id="A0A455WBV0"/>
<evidence type="ECO:0000256" key="6">
    <source>
        <dbReference type="PIRSR" id="PIRSR000337-1"/>
    </source>
</evidence>
<evidence type="ECO:0000259" key="8">
    <source>
        <dbReference type="Pfam" id="PF00296"/>
    </source>
</evidence>
<feature type="binding site" evidence="6">
    <location>
        <position position="157"/>
    </location>
    <ligand>
        <name>FMN</name>
        <dbReference type="ChEBI" id="CHEBI:58210"/>
    </ligand>
</feature>
<comment type="similarity">
    <text evidence="5">Belongs to the NtaA/SnaA/DszA monooxygenase family.</text>
</comment>
<feature type="binding site" evidence="6">
    <location>
        <position position="107"/>
    </location>
    <ligand>
        <name>FMN</name>
        <dbReference type="ChEBI" id="CHEBI:58210"/>
    </ligand>
</feature>
<dbReference type="Gene3D" id="3.20.20.30">
    <property type="entry name" value="Luciferase-like domain"/>
    <property type="match status" value="1"/>
</dbReference>
<proteinExistence type="inferred from homology"/>
<dbReference type="GO" id="GO:0016705">
    <property type="term" value="F:oxidoreductase activity, acting on paired donors, with incorporation or reduction of molecular oxygen"/>
    <property type="evidence" value="ECO:0007669"/>
    <property type="project" value="InterPro"/>
</dbReference>
<dbReference type="Pfam" id="PF00296">
    <property type="entry name" value="Bac_luciferase"/>
    <property type="match status" value="1"/>
</dbReference>
<accession>A0A455WBV0</accession>
<dbReference type="EMBL" id="AP019537">
    <property type="protein sequence ID" value="BBJ04185.1"/>
    <property type="molecule type" value="Genomic_DNA"/>
</dbReference>
<keyword evidence="3" id="KW-0560">Oxidoreductase</keyword>
<feature type="binding site" evidence="6">
    <location>
        <position position="233"/>
    </location>
    <ligand>
        <name>FMN</name>
        <dbReference type="ChEBI" id="CHEBI:58210"/>
    </ligand>
</feature>